<keyword evidence="5" id="KW-1185">Reference proteome</keyword>
<feature type="region of interest" description="Disordered" evidence="1">
    <location>
        <begin position="136"/>
        <end position="155"/>
    </location>
</feature>
<reference evidence="4 5" key="1">
    <citation type="submission" date="2018-10" db="EMBL/GenBank/DDBJ databases">
        <title>Falsibacillus sp. genome draft.</title>
        <authorList>
            <person name="Shi S."/>
        </authorList>
    </citation>
    <scope>NUCLEOTIDE SEQUENCE [LARGE SCALE GENOMIC DNA]</scope>
    <source>
        <strain evidence="4 5">GY 10110</strain>
    </source>
</reference>
<dbReference type="EMBL" id="RCVZ01000001">
    <property type="protein sequence ID" value="RLQ98056.1"/>
    <property type="molecule type" value="Genomic_DNA"/>
</dbReference>
<dbReference type="SUPFAM" id="SSF110997">
    <property type="entry name" value="Sporulation related repeat"/>
    <property type="match status" value="1"/>
</dbReference>
<name>A0A3L7K4P9_9BACI</name>
<evidence type="ECO:0000313" key="5">
    <source>
        <dbReference type="Proteomes" id="UP000276770"/>
    </source>
</evidence>
<proteinExistence type="predicted"/>
<evidence type="ECO:0000259" key="3">
    <source>
        <dbReference type="Pfam" id="PF05036"/>
    </source>
</evidence>
<keyword evidence="2" id="KW-1133">Transmembrane helix</keyword>
<keyword evidence="2" id="KW-0812">Transmembrane</keyword>
<evidence type="ECO:0000256" key="1">
    <source>
        <dbReference type="SAM" id="MobiDB-lite"/>
    </source>
</evidence>
<dbReference type="Proteomes" id="UP000276770">
    <property type="component" value="Unassembled WGS sequence"/>
</dbReference>
<evidence type="ECO:0000256" key="2">
    <source>
        <dbReference type="SAM" id="Phobius"/>
    </source>
</evidence>
<dbReference type="GO" id="GO:0042834">
    <property type="term" value="F:peptidoglycan binding"/>
    <property type="evidence" value="ECO:0007669"/>
    <property type="project" value="InterPro"/>
</dbReference>
<gene>
    <name evidence="4" type="ORF">D9X91_01315</name>
</gene>
<protein>
    <recommendedName>
        <fullName evidence="3">SPOR domain-containing protein</fullName>
    </recommendedName>
</protein>
<keyword evidence="2" id="KW-0472">Membrane</keyword>
<organism evidence="4 5">
    <name type="scientific">Falsibacillus albus</name>
    <dbReference type="NCBI Taxonomy" id="2478915"/>
    <lineage>
        <taxon>Bacteria</taxon>
        <taxon>Bacillati</taxon>
        <taxon>Bacillota</taxon>
        <taxon>Bacilli</taxon>
        <taxon>Bacillales</taxon>
        <taxon>Bacillaceae</taxon>
        <taxon>Falsibacillus</taxon>
    </lineage>
</organism>
<feature type="compositionally biased region" description="Polar residues" evidence="1">
    <location>
        <begin position="136"/>
        <end position="150"/>
    </location>
</feature>
<dbReference type="InterPro" id="IPR007730">
    <property type="entry name" value="SPOR-like_dom"/>
</dbReference>
<dbReference type="Gene3D" id="3.30.70.1070">
    <property type="entry name" value="Sporulation related repeat"/>
    <property type="match status" value="1"/>
</dbReference>
<accession>A0A3L7K4P9</accession>
<evidence type="ECO:0000313" key="4">
    <source>
        <dbReference type="EMBL" id="RLQ98056.1"/>
    </source>
</evidence>
<dbReference type="AlphaFoldDB" id="A0A3L7K4P9"/>
<comment type="caution">
    <text evidence="4">The sequence shown here is derived from an EMBL/GenBank/DDBJ whole genome shotgun (WGS) entry which is preliminary data.</text>
</comment>
<feature type="transmembrane region" description="Helical" evidence="2">
    <location>
        <begin position="106"/>
        <end position="129"/>
    </location>
</feature>
<dbReference type="Pfam" id="PF05036">
    <property type="entry name" value="SPOR"/>
    <property type="match status" value="1"/>
</dbReference>
<dbReference type="InterPro" id="IPR036680">
    <property type="entry name" value="SPOR-like_sf"/>
</dbReference>
<sequence>MKQMFRAGGLKLDKSKKDKATITIKINGEEKQFQEELVVHDWKEAKTESAASAEALEEDESFDWVLPDEGPQNGEEIKEFKQISYVPAVTKKTWINPRQKQSGSPAMLVSILLAVLTGLLLGYVMLHLFTSKDTPASSAGIGEQTSQPDSQPKDATGQTMVLKAFSVPIIQAGVFENGDSAESISSEVHSKGFPAAVIQQDGKYYLLAGVAGSVEDAKQAGNDFKNNQIDVYAKSIEIPSKTVDGVSESEKAFLNDSGQLFLSLSQVAGNASLGNTLDSDSLDKLEEKYPVLKNGVDKANKKIAVMGSQLKQSFDELKKFSASKDQKSLFQAQQSLLDFLKGYMEYK</sequence>
<feature type="domain" description="SPOR" evidence="3">
    <location>
        <begin position="169"/>
        <end position="230"/>
    </location>
</feature>